<organism evidence="2 3">
    <name type="scientific">Nostocoides veronense</name>
    <dbReference type="NCBI Taxonomy" id="330836"/>
    <lineage>
        <taxon>Bacteria</taxon>
        <taxon>Bacillati</taxon>
        <taxon>Actinomycetota</taxon>
        <taxon>Actinomycetes</taxon>
        <taxon>Micrococcales</taxon>
        <taxon>Intrasporangiaceae</taxon>
        <taxon>Nostocoides</taxon>
    </lineage>
</organism>
<evidence type="ECO:0000313" key="2">
    <source>
        <dbReference type="EMBL" id="GAA1802858.1"/>
    </source>
</evidence>
<reference evidence="2 3" key="1">
    <citation type="journal article" date="2019" name="Int. J. Syst. Evol. Microbiol.">
        <title>The Global Catalogue of Microorganisms (GCM) 10K type strain sequencing project: providing services to taxonomists for standard genome sequencing and annotation.</title>
        <authorList>
            <consortium name="The Broad Institute Genomics Platform"/>
            <consortium name="The Broad Institute Genome Sequencing Center for Infectious Disease"/>
            <person name="Wu L."/>
            <person name="Ma J."/>
        </authorList>
    </citation>
    <scope>NUCLEOTIDE SEQUENCE [LARGE SCALE GENOMIC DNA]</scope>
    <source>
        <strain evidence="2 3">JCM 15592</strain>
    </source>
</reference>
<evidence type="ECO:0000313" key="3">
    <source>
        <dbReference type="Proteomes" id="UP001499938"/>
    </source>
</evidence>
<keyword evidence="3" id="KW-1185">Reference proteome</keyword>
<evidence type="ECO:0000256" key="1">
    <source>
        <dbReference type="SAM" id="MobiDB-lite"/>
    </source>
</evidence>
<feature type="region of interest" description="Disordered" evidence="1">
    <location>
        <begin position="1"/>
        <end position="26"/>
    </location>
</feature>
<comment type="caution">
    <text evidence="2">The sequence shown here is derived from an EMBL/GenBank/DDBJ whole genome shotgun (WGS) entry which is preliminary data.</text>
</comment>
<dbReference type="Proteomes" id="UP001499938">
    <property type="component" value="Unassembled WGS sequence"/>
</dbReference>
<protein>
    <submittedName>
        <fullName evidence="2">Uncharacterized protein</fullName>
    </submittedName>
</protein>
<dbReference type="EMBL" id="BAAAPO010000042">
    <property type="protein sequence ID" value="GAA1802858.1"/>
    <property type="molecule type" value="Genomic_DNA"/>
</dbReference>
<feature type="compositionally biased region" description="Basic and acidic residues" evidence="1">
    <location>
        <begin position="12"/>
        <end position="26"/>
    </location>
</feature>
<accession>A0ABN2LY28</accession>
<gene>
    <name evidence="2" type="ORF">GCM10009811_28220</name>
</gene>
<name>A0ABN2LY28_9MICO</name>
<sequence length="73" mass="8102">MLDPDPVAEPESVVRSDVAHPASPRETEAARTAVVFKRVSFISYLTVLTTSGRGVPAAWTWRCRGYADRHTRC</sequence>
<proteinExistence type="predicted"/>